<keyword evidence="3" id="KW-1185">Reference proteome</keyword>
<accession>A0A512IPL0</accession>
<proteinExistence type="predicted"/>
<comment type="caution">
    <text evidence="2">The sequence shown here is derived from an EMBL/GenBank/DDBJ whole genome shotgun (WGS) entry which is preliminary data.</text>
</comment>
<organism evidence="2 3">
    <name type="scientific">Methylobacterium haplocladii</name>
    <dbReference type="NCBI Taxonomy" id="1176176"/>
    <lineage>
        <taxon>Bacteria</taxon>
        <taxon>Pseudomonadati</taxon>
        <taxon>Pseudomonadota</taxon>
        <taxon>Alphaproteobacteria</taxon>
        <taxon>Hyphomicrobiales</taxon>
        <taxon>Methylobacteriaceae</taxon>
        <taxon>Methylobacterium</taxon>
    </lineage>
</organism>
<dbReference type="Pfam" id="PF14384">
    <property type="entry name" value="BrnA_antitoxin"/>
    <property type="match status" value="1"/>
</dbReference>
<reference evidence="2 3" key="1">
    <citation type="submission" date="2019-07" db="EMBL/GenBank/DDBJ databases">
        <title>Whole genome shotgun sequence of Methylobacterium haplocladii NBRC 107714.</title>
        <authorList>
            <person name="Hosoyama A."/>
            <person name="Uohara A."/>
            <person name="Ohji S."/>
            <person name="Ichikawa N."/>
        </authorList>
    </citation>
    <scope>NUCLEOTIDE SEQUENCE [LARGE SCALE GENOMIC DNA]</scope>
    <source>
        <strain evidence="2 3">NBRC 107714</strain>
    </source>
</reference>
<gene>
    <name evidence="2" type="ORF">MHA02_20320</name>
</gene>
<name>A0A512IPL0_9HYPH</name>
<dbReference type="Proteomes" id="UP000321258">
    <property type="component" value="Unassembled WGS sequence"/>
</dbReference>
<dbReference type="EMBL" id="BJZT01000020">
    <property type="protein sequence ID" value="GEO99644.1"/>
    <property type="molecule type" value="Genomic_DNA"/>
</dbReference>
<feature type="region of interest" description="Disordered" evidence="1">
    <location>
        <begin position="1"/>
        <end position="20"/>
    </location>
</feature>
<dbReference type="OrthoDB" id="361944at2"/>
<dbReference type="InterPro" id="IPR025528">
    <property type="entry name" value="BrnA_antitoxin"/>
</dbReference>
<evidence type="ECO:0008006" key="4">
    <source>
        <dbReference type="Google" id="ProtNLM"/>
    </source>
</evidence>
<dbReference type="AlphaFoldDB" id="A0A512IPL0"/>
<protein>
    <recommendedName>
        <fullName evidence="4">Antitoxin</fullName>
    </recommendedName>
</protein>
<evidence type="ECO:0000256" key="1">
    <source>
        <dbReference type="SAM" id="MobiDB-lite"/>
    </source>
</evidence>
<dbReference type="RefSeq" id="WP_147078531.1">
    <property type="nucleotide sequence ID" value="NZ_BJZT01000020.1"/>
</dbReference>
<evidence type="ECO:0000313" key="2">
    <source>
        <dbReference type="EMBL" id="GEO99644.1"/>
    </source>
</evidence>
<evidence type="ECO:0000313" key="3">
    <source>
        <dbReference type="Proteomes" id="UP000321258"/>
    </source>
</evidence>
<sequence>MNAPRHTPGYIPNPAYTQEDWDEVSDNPEWTEEDFKAARPFAEVFPEFAEKLRKTRGAQKAPTKQLVSLRLDRDVLERFKASGPGWQSRMNEALRRAARNLPAA</sequence>